<dbReference type="AlphaFoldDB" id="A0A1N6JG04"/>
<evidence type="ECO:0000256" key="1">
    <source>
        <dbReference type="ARBA" id="ARBA00022827"/>
    </source>
</evidence>
<protein>
    <submittedName>
        <fullName evidence="3">Xanthine dehydrogenase YagS FAD-binding subunit</fullName>
    </submittedName>
</protein>
<dbReference type="Gene3D" id="3.30.390.50">
    <property type="entry name" value="CO dehydrogenase flavoprotein, C-terminal domain"/>
    <property type="match status" value="1"/>
</dbReference>
<dbReference type="InterPro" id="IPR051312">
    <property type="entry name" value="Diverse_Substr_Oxidored"/>
</dbReference>
<keyword evidence="1" id="KW-0285">Flavoprotein</keyword>
<dbReference type="PANTHER" id="PTHR42659">
    <property type="entry name" value="XANTHINE DEHYDROGENASE SUBUNIT C-RELATED"/>
    <property type="match status" value="1"/>
</dbReference>
<dbReference type="InterPro" id="IPR016167">
    <property type="entry name" value="FAD-bd_PCMH_sub1"/>
</dbReference>
<dbReference type="OrthoDB" id="9814706at2"/>
<feature type="domain" description="FAD-binding PCMH-type" evidence="2">
    <location>
        <begin position="1"/>
        <end position="224"/>
    </location>
</feature>
<dbReference type="RefSeq" id="WP_074296384.1">
    <property type="nucleotide sequence ID" value="NZ_FSRU01000001.1"/>
</dbReference>
<dbReference type="EMBL" id="FSRU01000001">
    <property type="protein sequence ID" value="SIO43101.1"/>
    <property type="molecule type" value="Genomic_DNA"/>
</dbReference>
<dbReference type="PANTHER" id="PTHR42659:SF1">
    <property type="entry name" value="OXIDOREDUCTASE"/>
    <property type="match status" value="1"/>
</dbReference>
<dbReference type="GO" id="GO:0071949">
    <property type="term" value="F:FAD binding"/>
    <property type="evidence" value="ECO:0007669"/>
    <property type="project" value="InterPro"/>
</dbReference>
<name>A0A1N6JG04_9BURK</name>
<evidence type="ECO:0000313" key="4">
    <source>
        <dbReference type="Proteomes" id="UP000185151"/>
    </source>
</evidence>
<dbReference type="Gene3D" id="3.30.465.10">
    <property type="match status" value="1"/>
</dbReference>
<dbReference type="SUPFAM" id="SSF55447">
    <property type="entry name" value="CO dehydrogenase flavoprotein C-terminal domain-like"/>
    <property type="match status" value="1"/>
</dbReference>
<organism evidence="3 4">
    <name type="scientific">Paraburkholderia phenazinium</name>
    <dbReference type="NCBI Taxonomy" id="60549"/>
    <lineage>
        <taxon>Bacteria</taxon>
        <taxon>Pseudomonadati</taxon>
        <taxon>Pseudomonadota</taxon>
        <taxon>Betaproteobacteria</taxon>
        <taxon>Burkholderiales</taxon>
        <taxon>Burkholderiaceae</taxon>
        <taxon>Paraburkholderia</taxon>
    </lineage>
</organism>
<dbReference type="GO" id="GO:0016491">
    <property type="term" value="F:oxidoreductase activity"/>
    <property type="evidence" value="ECO:0007669"/>
    <property type="project" value="InterPro"/>
</dbReference>
<sequence length="328" mass="34883">MRDFSYACATTRADALTLAQLPDAAVLAGGTELLNWFRIGITKPERVVDISRVPEMDRIEALPCGGLRIGALARLNDVAQHERVRNAYPVLSQAILKSASAQLRNLATIGGNPLQRVRCAYFRADAPTPCNKRVAGSGCAALHGLNERHAIFGWTDECVAVQPSDPAVALAALDAVIVTEDAQGGGRRIPARSFHVLPDENPSAHTVLRHGELITSIELGGPAPKSAYLKIRERESYEYAIVSAAVTLQLDGDVINKARVALGSVAMRPWRLDETERLLVGERLGSAGVAAAVGASFADARPLSSNGYKIALARNATLRAIELAASAP</sequence>
<dbReference type="InterPro" id="IPR036683">
    <property type="entry name" value="CO_DH_flav_C_dom_sf"/>
</dbReference>
<dbReference type="Gene3D" id="3.30.43.10">
    <property type="entry name" value="Uridine Diphospho-n-acetylenolpyruvylglucosamine Reductase, domain 2"/>
    <property type="match status" value="1"/>
</dbReference>
<dbReference type="SMART" id="SM01092">
    <property type="entry name" value="CO_deh_flav_C"/>
    <property type="match status" value="1"/>
</dbReference>
<dbReference type="InterPro" id="IPR016169">
    <property type="entry name" value="FAD-bd_PCMH_sub2"/>
</dbReference>
<dbReference type="PROSITE" id="PS51387">
    <property type="entry name" value="FAD_PCMH"/>
    <property type="match status" value="1"/>
</dbReference>
<evidence type="ECO:0000259" key="2">
    <source>
        <dbReference type="PROSITE" id="PS51387"/>
    </source>
</evidence>
<dbReference type="Pfam" id="PF00941">
    <property type="entry name" value="FAD_binding_5"/>
    <property type="match status" value="1"/>
</dbReference>
<dbReference type="InterPro" id="IPR016166">
    <property type="entry name" value="FAD-bd_PCMH"/>
</dbReference>
<gene>
    <name evidence="3" type="ORF">SAMN05444165_3129</name>
</gene>
<dbReference type="InterPro" id="IPR005107">
    <property type="entry name" value="CO_DH_flav_C"/>
</dbReference>
<keyword evidence="1" id="KW-0274">FAD</keyword>
<keyword evidence="4" id="KW-1185">Reference proteome</keyword>
<proteinExistence type="predicted"/>
<dbReference type="InterPro" id="IPR036318">
    <property type="entry name" value="FAD-bd_PCMH-like_sf"/>
</dbReference>
<reference evidence="3 4" key="1">
    <citation type="submission" date="2016-11" db="EMBL/GenBank/DDBJ databases">
        <authorList>
            <person name="Jaros S."/>
            <person name="Januszkiewicz K."/>
            <person name="Wedrychowicz H."/>
        </authorList>
    </citation>
    <scope>NUCLEOTIDE SEQUENCE [LARGE SCALE GENOMIC DNA]</scope>
    <source>
        <strain evidence="3 4">GAS95</strain>
    </source>
</reference>
<dbReference type="Pfam" id="PF03450">
    <property type="entry name" value="CO_deh_flav_C"/>
    <property type="match status" value="1"/>
</dbReference>
<accession>A0A1N6JG04</accession>
<evidence type="ECO:0000313" key="3">
    <source>
        <dbReference type="EMBL" id="SIO43101.1"/>
    </source>
</evidence>
<dbReference type="InterPro" id="IPR002346">
    <property type="entry name" value="Mopterin_DH_FAD-bd"/>
</dbReference>
<dbReference type="Proteomes" id="UP000185151">
    <property type="component" value="Unassembled WGS sequence"/>
</dbReference>
<dbReference type="SUPFAM" id="SSF56176">
    <property type="entry name" value="FAD-binding/transporter-associated domain-like"/>
    <property type="match status" value="1"/>
</dbReference>